<sequence length="46" mass="5264">ATALLHIEISIYITFDPSMSWFFPPQTVLWRVTRVAVEPQTIPSTC</sequence>
<name>A0A392U6E7_9FABA</name>
<keyword evidence="2" id="KW-1185">Reference proteome</keyword>
<evidence type="ECO:0000313" key="1">
    <source>
        <dbReference type="EMBL" id="MCI69063.1"/>
    </source>
</evidence>
<evidence type="ECO:0000313" key="2">
    <source>
        <dbReference type="Proteomes" id="UP000265520"/>
    </source>
</evidence>
<dbReference type="EMBL" id="LXQA010748466">
    <property type="protein sequence ID" value="MCI69063.1"/>
    <property type="molecule type" value="Genomic_DNA"/>
</dbReference>
<comment type="caution">
    <text evidence="1">The sequence shown here is derived from an EMBL/GenBank/DDBJ whole genome shotgun (WGS) entry which is preliminary data.</text>
</comment>
<accession>A0A392U6E7</accession>
<dbReference type="AlphaFoldDB" id="A0A392U6E7"/>
<proteinExistence type="predicted"/>
<dbReference type="Proteomes" id="UP000265520">
    <property type="component" value="Unassembled WGS sequence"/>
</dbReference>
<protein>
    <submittedName>
        <fullName evidence="1">Uncharacterized protein</fullName>
    </submittedName>
</protein>
<organism evidence="1 2">
    <name type="scientific">Trifolium medium</name>
    <dbReference type="NCBI Taxonomy" id="97028"/>
    <lineage>
        <taxon>Eukaryota</taxon>
        <taxon>Viridiplantae</taxon>
        <taxon>Streptophyta</taxon>
        <taxon>Embryophyta</taxon>
        <taxon>Tracheophyta</taxon>
        <taxon>Spermatophyta</taxon>
        <taxon>Magnoliopsida</taxon>
        <taxon>eudicotyledons</taxon>
        <taxon>Gunneridae</taxon>
        <taxon>Pentapetalae</taxon>
        <taxon>rosids</taxon>
        <taxon>fabids</taxon>
        <taxon>Fabales</taxon>
        <taxon>Fabaceae</taxon>
        <taxon>Papilionoideae</taxon>
        <taxon>50 kb inversion clade</taxon>
        <taxon>NPAAA clade</taxon>
        <taxon>Hologalegina</taxon>
        <taxon>IRL clade</taxon>
        <taxon>Trifolieae</taxon>
        <taxon>Trifolium</taxon>
    </lineage>
</organism>
<reference evidence="1 2" key="1">
    <citation type="journal article" date="2018" name="Front. Plant Sci.">
        <title>Red Clover (Trifolium pratense) and Zigzag Clover (T. medium) - A Picture of Genomic Similarities and Differences.</title>
        <authorList>
            <person name="Dluhosova J."/>
            <person name="Istvanek J."/>
            <person name="Nedelnik J."/>
            <person name="Repkova J."/>
        </authorList>
    </citation>
    <scope>NUCLEOTIDE SEQUENCE [LARGE SCALE GENOMIC DNA]</scope>
    <source>
        <strain evidence="2">cv. 10/8</strain>
        <tissue evidence="1">Leaf</tissue>
    </source>
</reference>
<feature type="non-terminal residue" evidence="1">
    <location>
        <position position="1"/>
    </location>
</feature>